<dbReference type="Gene3D" id="2.60.120.10">
    <property type="entry name" value="Jelly Rolls"/>
    <property type="match status" value="1"/>
</dbReference>
<dbReference type="InterPro" id="IPR011051">
    <property type="entry name" value="RmlC_Cupin_sf"/>
</dbReference>
<organism evidence="2 3">
    <name type="scientific">Marinobacterium aestuariivivens</name>
    <dbReference type="NCBI Taxonomy" id="1698799"/>
    <lineage>
        <taxon>Bacteria</taxon>
        <taxon>Pseudomonadati</taxon>
        <taxon>Pseudomonadota</taxon>
        <taxon>Gammaproteobacteria</taxon>
        <taxon>Oceanospirillales</taxon>
        <taxon>Oceanospirillaceae</taxon>
        <taxon>Marinobacterium</taxon>
    </lineage>
</organism>
<evidence type="ECO:0000313" key="3">
    <source>
        <dbReference type="Proteomes" id="UP001596422"/>
    </source>
</evidence>
<dbReference type="Proteomes" id="UP001596422">
    <property type="component" value="Unassembled WGS sequence"/>
</dbReference>
<proteinExistence type="predicted"/>
<reference evidence="3" key="1">
    <citation type="journal article" date="2019" name="Int. J. Syst. Evol. Microbiol.">
        <title>The Global Catalogue of Microorganisms (GCM) 10K type strain sequencing project: providing services to taxonomists for standard genome sequencing and annotation.</title>
        <authorList>
            <consortium name="The Broad Institute Genomics Platform"/>
            <consortium name="The Broad Institute Genome Sequencing Center for Infectious Disease"/>
            <person name="Wu L."/>
            <person name="Ma J."/>
        </authorList>
    </citation>
    <scope>NUCLEOTIDE SEQUENCE [LARGE SCALE GENOMIC DNA]</scope>
    <source>
        <strain evidence="3">NBRC 111756</strain>
    </source>
</reference>
<comment type="caution">
    <text evidence="2">The sequence shown here is derived from an EMBL/GenBank/DDBJ whole genome shotgun (WGS) entry which is preliminary data.</text>
</comment>
<keyword evidence="3" id="KW-1185">Reference proteome</keyword>
<dbReference type="EMBL" id="JBHSWE010000001">
    <property type="protein sequence ID" value="MFC6671080.1"/>
    <property type="molecule type" value="Genomic_DNA"/>
</dbReference>
<dbReference type="RefSeq" id="WP_379909590.1">
    <property type="nucleotide sequence ID" value="NZ_JBHSWE010000001.1"/>
</dbReference>
<evidence type="ECO:0000313" key="2">
    <source>
        <dbReference type="EMBL" id="MFC6671080.1"/>
    </source>
</evidence>
<feature type="domain" description="ChrR-like cupin" evidence="1">
    <location>
        <begin position="5"/>
        <end position="66"/>
    </location>
</feature>
<name>A0ABW2A0T5_9GAMM</name>
<dbReference type="InterPro" id="IPR014710">
    <property type="entry name" value="RmlC-like_jellyroll"/>
</dbReference>
<gene>
    <name evidence="2" type="ORF">ACFQDL_14145</name>
</gene>
<dbReference type="Pfam" id="PF12973">
    <property type="entry name" value="Cupin_7"/>
    <property type="match status" value="1"/>
</dbReference>
<dbReference type="InterPro" id="IPR025979">
    <property type="entry name" value="ChrR-like_cupin_dom"/>
</dbReference>
<sequence length="74" mass="8199">MRLERWAPGTVPESRNYPGGVEILVLEGAFDDEQGEYRRHDWLRLPAGSGHRPASRDGCMLYIKENGLGGLASS</sequence>
<accession>A0ABW2A0T5</accession>
<dbReference type="SUPFAM" id="SSF51182">
    <property type="entry name" value="RmlC-like cupins"/>
    <property type="match status" value="1"/>
</dbReference>
<protein>
    <submittedName>
        <fullName evidence="2">Cupin domain-containing protein</fullName>
    </submittedName>
</protein>
<evidence type="ECO:0000259" key="1">
    <source>
        <dbReference type="Pfam" id="PF12973"/>
    </source>
</evidence>